<gene>
    <name evidence="1" type="ORF">COZ07_05620</name>
</gene>
<organism evidence="1 2">
    <name type="scientific">Candidatus Infernicultor aquiphilus</name>
    <dbReference type="NCBI Taxonomy" id="1805029"/>
    <lineage>
        <taxon>Bacteria</taxon>
        <taxon>Pseudomonadati</taxon>
        <taxon>Atribacterota</taxon>
        <taxon>Candidatus Phoenicimicrobiia</taxon>
        <taxon>Candidatus Pheonicimicrobiales</taxon>
        <taxon>Candidatus Phoenicimicrobiaceae</taxon>
        <taxon>Candidatus Infernicultor</taxon>
    </lineage>
</organism>
<dbReference type="RefSeq" id="WP_406607617.1">
    <property type="nucleotide sequence ID" value="NZ_PFKO01000220.1"/>
</dbReference>
<reference evidence="1 2" key="1">
    <citation type="submission" date="2017-09" db="EMBL/GenBank/DDBJ databases">
        <title>Depth-based differentiation of microbial function through sediment-hosted aquifers and enrichment of novel symbionts in the deep terrestrial subsurface.</title>
        <authorList>
            <person name="Probst A.J."/>
            <person name="Ladd B."/>
            <person name="Jarett J.K."/>
            <person name="Geller-Mcgrath D.E."/>
            <person name="Sieber C.M."/>
            <person name="Emerson J.B."/>
            <person name="Anantharaman K."/>
            <person name="Thomas B.C."/>
            <person name="Malmstrom R."/>
            <person name="Stieglmeier M."/>
            <person name="Klingl A."/>
            <person name="Woyke T."/>
            <person name="Ryan C.M."/>
            <person name="Banfield J.F."/>
        </authorList>
    </citation>
    <scope>NUCLEOTIDE SEQUENCE [LARGE SCALE GENOMIC DNA]</scope>
    <source>
        <strain evidence="1">CG_4_10_14_3_um_filter_34_13</strain>
    </source>
</reference>
<sequence>YEQVDKLKNNIDILLLYDLIGKYKKKSINFSDESLDLFIKSNCIYSIIGRYSWWGCANLPGRNILILPKAIQGYLMIDTDGWNIEGVRFDLTI</sequence>
<evidence type="ECO:0000313" key="1">
    <source>
        <dbReference type="EMBL" id="PIY32448.1"/>
    </source>
</evidence>
<dbReference type="Proteomes" id="UP000230646">
    <property type="component" value="Unassembled WGS sequence"/>
</dbReference>
<protein>
    <submittedName>
        <fullName evidence="1">Uncharacterized protein</fullName>
    </submittedName>
</protein>
<comment type="caution">
    <text evidence="1">The sequence shown here is derived from an EMBL/GenBank/DDBJ whole genome shotgun (WGS) entry which is preliminary data.</text>
</comment>
<proteinExistence type="predicted"/>
<accession>A0A2M7PPA7</accession>
<name>A0A2M7PPA7_9BACT</name>
<dbReference type="AlphaFoldDB" id="A0A2M7PPA7"/>
<feature type="non-terminal residue" evidence="1">
    <location>
        <position position="1"/>
    </location>
</feature>
<evidence type="ECO:0000313" key="2">
    <source>
        <dbReference type="Proteomes" id="UP000230646"/>
    </source>
</evidence>
<dbReference type="EMBL" id="PFKO01000220">
    <property type="protein sequence ID" value="PIY32448.1"/>
    <property type="molecule type" value="Genomic_DNA"/>
</dbReference>